<keyword evidence="6 8" id="KW-0472">Membrane</keyword>
<dbReference type="OrthoDB" id="529273at2759"/>
<keyword evidence="2" id="KW-0328">Glycosyltransferase</keyword>
<name>A0A1J4KFY1_9EUKA</name>
<feature type="transmembrane region" description="Helical" evidence="8">
    <location>
        <begin position="12"/>
        <end position="32"/>
    </location>
</feature>
<proteinExistence type="predicted"/>
<dbReference type="Pfam" id="PF04577">
    <property type="entry name" value="Glyco_transf_61"/>
    <property type="match status" value="1"/>
</dbReference>
<dbReference type="InterPro" id="IPR007657">
    <property type="entry name" value="Glycosyltransferase_61"/>
</dbReference>
<evidence type="ECO:0000256" key="8">
    <source>
        <dbReference type="SAM" id="Phobius"/>
    </source>
</evidence>
<organism evidence="10 11">
    <name type="scientific">Tritrichomonas foetus</name>
    <dbReference type="NCBI Taxonomy" id="1144522"/>
    <lineage>
        <taxon>Eukaryota</taxon>
        <taxon>Metamonada</taxon>
        <taxon>Parabasalia</taxon>
        <taxon>Tritrichomonadida</taxon>
        <taxon>Tritrichomonadidae</taxon>
        <taxon>Tritrichomonas</taxon>
    </lineage>
</organism>
<feature type="domain" description="Glycosyltransferase 61 catalytic" evidence="9">
    <location>
        <begin position="350"/>
        <end position="451"/>
    </location>
</feature>
<evidence type="ECO:0000256" key="6">
    <source>
        <dbReference type="ARBA" id="ARBA00023136"/>
    </source>
</evidence>
<evidence type="ECO:0000256" key="7">
    <source>
        <dbReference type="ARBA" id="ARBA00023180"/>
    </source>
</evidence>
<reference evidence="10" key="1">
    <citation type="submission" date="2016-10" db="EMBL/GenBank/DDBJ databases">
        <authorList>
            <person name="Benchimol M."/>
            <person name="Almeida L.G."/>
            <person name="Vasconcelos A.T."/>
            <person name="Perreira-Neves A."/>
            <person name="Rosa I.A."/>
            <person name="Tasca T."/>
            <person name="Bogo M.R."/>
            <person name="de Souza W."/>
        </authorList>
    </citation>
    <scope>NUCLEOTIDE SEQUENCE [LARGE SCALE GENOMIC DNA]</scope>
    <source>
        <strain evidence="10">K</strain>
    </source>
</reference>
<dbReference type="RefSeq" id="XP_068361678.1">
    <property type="nucleotide sequence ID" value="XM_068502827.1"/>
</dbReference>
<evidence type="ECO:0000256" key="4">
    <source>
        <dbReference type="ARBA" id="ARBA00022692"/>
    </source>
</evidence>
<evidence type="ECO:0000313" key="10">
    <source>
        <dbReference type="EMBL" id="OHT08542.1"/>
    </source>
</evidence>
<keyword evidence="4 8" id="KW-0812">Transmembrane</keyword>
<keyword evidence="3" id="KW-0808">Transferase</keyword>
<dbReference type="EMBL" id="MLAK01000664">
    <property type="protein sequence ID" value="OHT08542.1"/>
    <property type="molecule type" value="Genomic_DNA"/>
</dbReference>
<comment type="caution">
    <text evidence="10">The sequence shown here is derived from an EMBL/GenBank/DDBJ whole genome shotgun (WGS) entry which is preliminary data.</text>
</comment>
<dbReference type="GO" id="GO:0016757">
    <property type="term" value="F:glycosyltransferase activity"/>
    <property type="evidence" value="ECO:0007669"/>
    <property type="project" value="UniProtKB-KW"/>
</dbReference>
<keyword evidence="5 8" id="KW-1133">Transmembrane helix</keyword>
<dbReference type="AlphaFoldDB" id="A0A1J4KFY1"/>
<dbReference type="Proteomes" id="UP000179807">
    <property type="component" value="Unassembled WGS sequence"/>
</dbReference>
<comment type="subcellular location">
    <subcellularLocation>
        <location evidence="1">Membrane</location>
        <topology evidence="1">Single-pass membrane protein</topology>
    </subcellularLocation>
</comment>
<dbReference type="GeneID" id="94837531"/>
<evidence type="ECO:0000259" key="9">
    <source>
        <dbReference type="Pfam" id="PF04577"/>
    </source>
</evidence>
<gene>
    <name evidence="10" type="ORF">TRFO_22878</name>
</gene>
<sequence length="557" mass="65045">MKLQRLIFRRKSFQLLMVFIIIFNISITYLYFSSRGSTNIQTNSNFNFNLDKFSSFFTITIYHRKLSKILNLMDVSVTSDSLNFSVPILKIQNIAKSSTVVTFSIYPPLNGVYRVSIIYNKADVVFSSSIYIENPLDNHFQSPVSDQTAMFCIGDSYLTRWCKFQNVCVIKNGIYVFSPYKLKFEDIFLVPGSRAPPYDPPDYRLTSKNIFVHNNSHLFTFESNPVQMTSRFYNIRMLWHNVMDFLMPTYWTMTSHYANVKTNEWNIKNEHYGREINKSFDILIYDNEGGYSLFYMKALSHHNLILSGTLQQPKCFKEAYLGLRKTEVEPTLERRQRDALTLEYEVDTKGIVGLRKTMLKAAMADEKCSPSIKKPEIIIIQRKTNQLIRTLINNDEIVNATKELCPFCDVKEVDLQKFDKHGQIRFICNASLLIGIHGSGLIHGMWLKNSTPDNPTGLVEFLPYKYTCRTWYKQMSDIARIDYYPIYTLNVNQSRWAPEHNATKVQRCQTQEGECARVRCHDFLRDQSIIADISYYKKIVSPFFEKLKIAYEKNNKQ</sequence>
<dbReference type="VEuPathDB" id="TrichDB:TRFO_22878"/>
<dbReference type="GO" id="GO:0016020">
    <property type="term" value="C:membrane"/>
    <property type="evidence" value="ECO:0007669"/>
    <property type="project" value="UniProtKB-SubCell"/>
</dbReference>
<evidence type="ECO:0000313" key="11">
    <source>
        <dbReference type="Proteomes" id="UP000179807"/>
    </source>
</evidence>
<accession>A0A1J4KFY1</accession>
<evidence type="ECO:0000256" key="1">
    <source>
        <dbReference type="ARBA" id="ARBA00004167"/>
    </source>
</evidence>
<keyword evidence="7" id="KW-0325">Glycoprotein</keyword>
<evidence type="ECO:0000256" key="2">
    <source>
        <dbReference type="ARBA" id="ARBA00022676"/>
    </source>
</evidence>
<dbReference type="PANTHER" id="PTHR20961">
    <property type="entry name" value="GLYCOSYLTRANSFERASE"/>
    <property type="match status" value="1"/>
</dbReference>
<dbReference type="InterPro" id="IPR049625">
    <property type="entry name" value="Glyco_transf_61_cat"/>
</dbReference>
<evidence type="ECO:0000256" key="5">
    <source>
        <dbReference type="ARBA" id="ARBA00022989"/>
    </source>
</evidence>
<keyword evidence="11" id="KW-1185">Reference proteome</keyword>
<protein>
    <recommendedName>
        <fullName evidence="9">Glycosyltransferase 61 catalytic domain-containing protein</fullName>
    </recommendedName>
</protein>
<dbReference type="PANTHER" id="PTHR20961:SF38">
    <property type="entry name" value="PROTEIN O-LINKED-MANNOSE BETA-1,4-N-ACETYLGLUCOSAMINYLTRANSFERASE 2"/>
    <property type="match status" value="1"/>
</dbReference>
<evidence type="ECO:0000256" key="3">
    <source>
        <dbReference type="ARBA" id="ARBA00022679"/>
    </source>
</evidence>